<protein>
    <submittedName>
        <fullName evidence="1">Uncharacterized protein</fullName>
    </submittedName>
</protein>
<sequence length="165" mass="17837">MIAEEKGEGGLLLLFLVANDDPVVGRILLDHVVRAECQQVVHGNAGGREQSQGTRNTPRETACCQANATGCVNAAGQPSDLNLVFDQANGFEQFAAEAYDLEGLLAADELRKFGGGQVIKSELRHFSTPCAIKEMGRKCRGRFSSITKRFAACQESPRLKIKTKA</sequence>
<name>A0A653B882_ECTOL</name>
<reference evidence="1" key="1">
    <citation type="submission" date="2018-11" db="EMBL/GenBank/DDBJ databases">
        <authorList>
            <consortium name="Genoscope - CEA"/>
            <person name="William W."/>
        </authorList>
    </citation>
    <scope>NUCLEOTIDE SEQUENCE [LARGE SCALE GENOMIC DNA]</scope>
    <source>
        <strain evidence="1">T9AD</strain>
    </source>
</reference>
<dbReference type="AlphaFoldDB" id="A0A653B882"/>
<accession>A0A653B882</accession>
<evidence type="ECO:0000313" key="1">
    <source>
        <dbReference type="EMBL" id="VDN64735.1"/>
    </source>
</evidence>
<gene>
    <name evidence="1" type="ORF">POT9AD_3761</name>
</gene>
<organism evidence="1">
    <name type="scientific">Ectopseudomonas oleovorans</name>
    <name type="common">Pseudomonas oleovorans</name>
    <dbReference type="NCBI Taxonomy" id="301"/>
    <lineage>
        <taxon>Bacteria</taxon>
        <taxon>Pseudomonadati</taxon>
        <taxon>Pseudomonadota</taxon>
        <taxon>Gammaproteobacteria</taxon>
        <taxon>Pseudomonadales</taxon>
        <taxon>Pseudomonadaceae</taxon>
        <taxon>Ectopseudomonas</taxon>
    </lineage>
</organism>
<dbReference type="EMBL" id="LR130779">
    <property type="protein sequence ID" value="VDN64735.1"/>
    <property type="molecule type" value="Genomic_DNA"/>
</dbReference>
<proteinExistence type="predicted"/>